<accession>A0AAV7THN2</accession>
<gene>
    <name evidence="1" type="ORF">NDU88_001386</name>
</gene>
<protein>
    <submittedName>
        <fullName evidence="1">Uncharacterized protein</fullName>
    </submittedName>
</protein>
<sequence length="108" mass="12400">MWNETCVKRKYALWGGLSPSQLHHYCIRRRDAESALSHHNYRTRMALQHAQGDLSGKLLAWLLREVHHGTPAMSIRTNDGTMATSQLAIHDTFRDCTDSSMRNQPPRT</sequence>
<evidence type="ECO:0000313" key="2">
    <source>
        <dbReference type="Proteomes" id="UP001066276"/>
    </source>
</evidence>
<comment type="caution">
    <text evidence="1">The sequence shown here is derived from an EMBL/GenBank/DDBJ whole genome shotgun (WGS) entry which is preliminary data.</text>
</comment>
<evidence type="ECO:0000313" key="1">
    <source>
        <dbReference type="EMBL" id="KAJ1176103.1"/>
    </source>
</evidence>
<keyword evidence="2" id="KW-1185">Reference proteome</keyword>
<dbReference type="EMBL" id="JANPWB010000006">
    <property type="protein sequence ID" value="KAJ1176103.1"/>
    <property type="molecule type" value="Genomic_DNA"/>
</dbReference>
<reference evidence="1" key="1">
    <citation type="journal article" date="2022" name="bioRxiv">
        <title>Sequencing and chromosome-scale assembly of the giantPleurodeles waltlgenome.</title>
        <authorList>
            <person name="Brown T."/>
            <person name="Elewa A."/>
            <person name="Iarovenko S."/>
            <person name="Subramanian E."/>
            <person name="Araus A.J."/>
            <person name="Petzold A."/>
            <person name="Susuki M."/>
            <person name="Suzuki K.-i.T."/>
            <person name="Hayashi T."/>
            <person name="Toyoda A."/>
            <person name="Oliveira C."/>
            <person name="Osipova E."/>
            <person name="Leigh N.D."/>
            <person name="Simon A."/>
            <person name="Yun M.H."/>
        </authorList>
    </citation>
    <scope>NUCLEOTIDE SEQUENCE</scope>
    <source>
        <strain evidence="1">20211129_DDA</strain>
        <tissue evidence="1">Liver</tissue>
    </source>
</reference>
<dbReference type="AlphaFoldDB" id="A0AAV7THN2"/>
<organism evidence="1 2">
    <name type="scientific">Pleurodeles waltl</name>
    <name type="common">Iberian ribbed newt</name>
    <dbReference type="NCBI Taxonomy" id="8319"/>
    <lineage>
        <taxon>Eukaryota</taxon>
        <taxon>Metazoa</taxon>
        <taxon>Chordata</taxon>
        <taxon>Craniata</taxon>
        <taxon>Vertebrata</taxon>
        <taxon>Euteleostomi</taxon>
        <taxon>Amphibia</taxon>
        <taxon>Batrachia</taxon>
        <taxon>Caudata</taxon>
        <taxon>Salamandroidea</taxon>
        <taxon>Salamandridae</taxon>
        <taxon>Pleurodelinae</taxon>
        <taxon>Pleurodeles</taxon>
    </lineage>
</organism>
<proteinExistence type="predicted"/>
<dbReference type="Proteomes" id="UP001066276">
    <property type="component" value="Chromosome 3_2"/>
</dbReference>
<name>A0AAV7THN2_PLEWA</name>